<feature type="region of interest" description="Disordered" evidence="4">
    <location>
        <begin position="119"/>
        <end position="174"/>
    </location>
</feature>
<evidence type="ECO:0000256" key="3">
    <source>
        <dbReference type="ARBA" id="ARBA00023242"/>
    </source>
</evidence>
<keyword evidence="6" id="KW-1185">Reference proteome</keyword>
<reference evidence="5 6" key="1">
    <citation type="submission" date="2022-12" db="EMBL/GenBank/DDBJ databases">
        <title>Genomic features and morphological characterization of a novel Knufia sp. strain isolated from spacecraft assembly facility.</title>
        <authorList>
            <person name="Teixeira M."/>
            <person name="Chander A.M."/>
            <person name="Stajich J.E."/>
            <person name="Venkateswaran K."/>
        </authorList>
    </citation>
    <scope>NUCLEOTIDE SEQUENCE [LARGE SCALE GENOMIC DNA]</scope>
    <source>
        <strain evidence="5 6">FJI-L2-BK-P2</strain>
    </source>
</reference>
<evidence type="ECO:0008006" key="7">
    <source>
        <dbReference type="Google" id="ProtNLM"/>
    </source>
</evidence>
<dbReference type="GO" id="GO:0000981">
    <property type="term" value="F:DNA-binding transcription factor activity, RNA polymerase II-specific"/>
    <property type="evidence" value="ECO:0007669"/>
    <property type="project" value="InterPro"/>
</dbReference>
<organism evidence="5 6">
    <name type="scientific">Knufia fluminis</name>
    <dbReference type="NCBI Taxonomy" id="191047"/>
    <lineage>
        <taxon>Eukaryota</taxon>
        <taxon>Fungi</taxon>
        <taxon>Dikarya</taxon>
        <taxon>Ascomycota</taxon>
        <taxon>Pezizomycotina</taxon>
        <taxon>Eurotiomycetes</taxon>
        <taxon>Chaetothyriomycetidae</taxon>
        <taxon>Chaetothyriales</taxon>
        <taxon>Trichomeriaceae</taxon>
        <taxon>Knufia</taxon>
    </lineage>
</organism>
<protein>
    <recommendedName>
        <fullName evidence="7">Zn(2)-C6 fungal-type domain-containing protein</fullName>
    </recommendedName>
</protein>
<keyword evidence="3" id="KW-0539">Nucleus</keyword>
<proteinExistence type="predicted"/>
<accession>A0AAN8EA14</accession>
<dbReference type="EMBL" id="JAKLMC020000028">
    <property type="protein sequence ID" value="KAK5950214.1"/>
    <property type="molecule type" value="Genomic_DNA"/>
</dbReference>
<keyword evidence="1" id="KW-0805">Transcription regulation</keyword>
<gene>
    <name evidence="5" type="ORF">OHC33_008682</name>
</gene>
<dbReference type="AlphaFoldDB" id="A0AAN8EA14"/>
<evidence type="ECO:0000313" key="6">
    <source>
        <dbReference type="Proteomes" id="UP001316803"/>
    </source>
</evidence>
<sequence>MPRDARHPRCGRCIKQRKQCDGAQPRCGLCTALKKDDCEWPEGMPSRRRYLEMEKEREKEQKEGRVGGAKVDEKMDVDVDDETVGGDGASLRGGEVARVREGSSYTAVSISARTAPIHLRRAGQMRRSIPSSETGYNPPWVFNRSTQPPSSDTTQNTRQSPTLQDHPTSSHDPQRVSVIQALDADPPTTAPTPQQIGINLADALEANAPRHQGGILDGLSDWTGYVDGLQNMSEEELKQMKKMVDVIGDTLFGRAEAHV</sequence>
<feature type="compositionally biased region" description="Polar residues" evidence="4">
    <location>
        <begin position="143"/>
        <end position="167"/>
    </location>
</feature>
<evidence type="ECO:0000256" key="4">
    <source>
        <dbReference type="SAM" id="MobiDB-lite"/>
    </source>
</evidence>
<dbReference type="Proteomes" id="UP001316803">
    <property type="component" value="Unassembled WGS sequence"/>
</dbReference>
<evidence type="ECO:0000256" key="1">
    <source>
        <dbReference type="ARBA" id="ARBA00023015"/>
    </source>
</evidence>
<evidence type="ECO:0000313" key="5">
    <source>
        <dbReference type="EMBL" id="KAK5950214.1"/>
    </source>
</evidence>
<feature type="region of interest" description="Disordered" evidence="4">
    <location>
        <begin position="49"/>
        <end position="94"/>
    </location>
</feature>
<dbReference type="GO" id="GO:0008270">
    <property type="term" value="F:zinc ion binding"/>
    <property type="evidence" value="ECO:0007669"/>
    <property type="project" value="InterPro"/>
</dbReference>
<dbReference type="InterPro" id="IPR001138">
    <property type="entry name" value="Zn2Cys6_DnaBD"/>
</dbReference>
<evidence type="ECO:0000256" key="2">
    <source>
        <dbReference type="ARBA" id="ARBA00023163"/>
    </source>
</evidence>
<comment type="caution">
    <text evidence="5">The sequence shown here is derived from an EMBL/GenBank/DDBJ whole genome shotgun (WGS) entry which is preliminary data.</text>
</comment>
<feature type="compositionally biased region" description="Basic and acidic residues" evidence="4">
    <location>
        <begin position="49"/>
        <end position="77"/>
    </location>
</feature>
<name>A0AAN8EA14_9EURO</name>
<dbReference type="CDD" id="cd00067">
    <property type="entry name" value="GAL4"/>
    <property type="match status" value="1"/>
</dbReference>
<keyword evidence="2" id="KW-0804">Transcription</keyword>